<dbReference type="Proteomes" id="UP000429607">
    <property type="component" value="Unassembled WGS sequence"/>
</dbReference>
<evidence type="ECO:0000256" key="2">
    <source>
        <dbReference type="ARBA" id="ARBA00022645"/>
    </source>
</evidence>
<dbReference type="GO" id="GO:0004185">
    <property type="term" value="F:serine-type carboxypeptidase activity"/>
    <property type="evidence" value="ECO:0007669"/>
    <property type="project" value="UniProtKB-UniRule"/>
</dbReference>
<name>A0A6A3P1Q0_9STRA</name>
<keyword evidence="6" id="KW-0325">Glycoprotein</keyword>
<evidence type="ECO:0000256" key="5">
    <source>
        <dbReference type="ARBA" id="ARBA00022801"/>
    </source>
</evidence>
<keyword evidence="3 7" id="KW-0645">Protease</keyword>
<proteinExistence type="inferred from homology"/>
<feature type="region of interest" description="Disordered" evidence="8">
    <location>
        <begin position="1"/>
        <end position="35"/>
    </location>
</feature>
<feature type="region of interest" description="Disordered" evidence="8">
    <location>
        <begin position="100"/>
        <end position="138"/>
    </location>
</feature>
<evidence type="ECO:0000256" key="4">
    <source>
        <dbReference type="ARBA" id="ARBA00022729"/>
    </source>
</evidence>
<keyword evidence="5 7" id="KW-0378">Hydrolase</keyword>
<feature type="compositionally biased region" description="Basic and acidic residues" evidence="8">
    <location>
        <begin position="113"/>
        <end position="125"/>
    </location>
</feature>
<keyword evidence="4" id="KW-0732">Signal</keyword>
<evidence type="ECO:0000256" key="6">
    <source>
        <dbReference type="ARBA" id="ARBA00023180"/>
    </source>
</evidence>
<evidence type="ECO:0000313" key="9">
    <source>
        <dbReference type="EMBL" id="KAE9049121.1"/>
    </source>
</evidence>
<keyword evidence="2 7" id="KW-0121">Carboxypeptidase</keyword>
<dbReference type="Pfam" id="PF00450">
    <property type="entry name" value="Peptidase_S10"/>
    <property type="match status" value="1"/>
</dbReference>
<sequence>MSWQQNVVLQRPVGPPKRREERPYTAPNGNSGDSSILRYIKTLTSHQTNAKQQRMDRYLRQVKHPQPADERVTIGPKSLPTTANKHQPFAKSLVATAAPASQLQKKNGPPKVLQHEPKARSDRSSQGKTAGRKRERAIAQASDLAHEYPSSTSLCGENLAKETGTLNGLYYVLYESSSTKDNVPVILWLSGGPGCSGLVALLFENGPCMFDDEADNIALNPYSWTGLAHVIYLDQPKGTGYSGGVNAFMQPWSLGGAADSMREFLRQFYLKHQKLKAQDFYVFGESYAGHYVPDLAARLLDDDSSLPTLKGIAIGNGVVSTSAWVESAIPFLKSYNYGYQFLGSNEEDLQHSSDLFSSAIANCRRGGNLRYSSSDGVSSDCAEALQRFNEIASRAASSVFNLGRNVYDIRRECHQEDELHLCYRFSRLQDFVNTAATKAYFNEASHNWKLCSSGASGELAPLDHLEESESNVARALAHGVRVLVYGGDADTVVNWMSQDSWTRALAWEHQPAFTAADFEDVNFQGQTIGRVRTSHGFSFMKVYGAGHMVPHDQPATSYEMVRSFLYDAPGEGMFS</sequence>
<evidence type="ECO:0000256" key="1">
    <source>
        <dbReference type="ARBA" id="ARBA00009431"/>
    </source>
</evidence>
<evidence type="ECO:0000256" key="3">
    <source>
        <dbReference type="ARBA" id="ARBA00022670"/>
    </source>
</evidence>
<dbReference type="AlphaFoldDB" id="A0A6A3P1Q0"/>
<dbReference type="InterPro" id="IPR018202">
    <property type="entry name" value="Ser_caboxypep_ser_AS"/>
</dbReference>
<dbReference type="SUPFAM" id="SSF53474">
    <property type="entry name" value="alpha/beta-Hydrolases"/>
    <property type="match status" value="1"/>
</dbReference>
<reference evidence="9 10" key="1">
    <citation type="submission" date="2018-09" db="EMBL/GenBank/DDBJ databases">
        <title>Genomic investigation of the strawberry pathogen Phytophthora fragariae indicates pathogenicity is determined by transcriptional variation in three key races.</title>
        <authorList>
            <person name="Adams T.M."/>
            <person name="Armitage A.D."/>
            <person name="Sobczyk M.K."/>
            <person name="Bates H.J."/>
            <person name="Dunwell J.M."/>
            <person name="Nellist C.F."/>
            <person name="Harrison R.J."/>
        </authorList>
    </citation>
    <scope>NUCLEOTIDE SEQUENCE [LARGE SCALE GENOMIC DNA]</scope>
    <source>
        <strain evidence="9 10">SCRP249</strain>
    </source>
</reference>
<gene>
    <name evidence="9" type="ORF">PR001_g3553</name>
</gene>
<dbReference type="PRINTS" id="PR00724">
    <property type="entry name" value="CRBOXYPTASEC"/>
</dbReference>
<dbReference type="Gene3D" id="3.40.50.1820">
    <property type="entry name" value="alpha/beta hydrolase"/>
    <property type="match status" value="1"/>
</dbReference>
<evidence type="ECO:0000313" key="10">
    <source>
        <dbReference type="Proteomes" id="UP000429607"/>
    </source>
</evidence>
<comment type="caution">
    <text evidence="9">The sequence shown here is derived from an EMBL/GenBank/DDBJ whole genome shotgun (WGS) entry which is preliminary data.</text>
</comment>
<dbReference type="EC" id="3.4.16.-" evidence="7"/>
<accession>A0A6A3P1Q0</accession>
<organism evidence="9 10">
    <name type="scientific">Phytophthora rubi</name>
    <dbReference type="NCBI Taxonomy" id="129364"/>
    <lineage>
        <taxon>Eukaryota</taxon>
        <taxon>Sar</taxon>
        <taxon>Stramenopiles</taxon>
        <taxon>Oomycota</taxon>
        <taxon>Peronosporomycetes</taxon>
        <taxon>Peronosporales</taxon>
        <taxon>Peronosporaceae</taxon>
        <taxon>Phytophthora</taxon>
    </lineage>
</organism>
<dbReference type="PANTHER" id="PTHR11802:SF113">
    <property type="entry name" value="SERINE CARBOXYPEPTIDASE CTSA-4.1"/>
    <property type="match status" value="1"/>
</dbReference>
<comment type="similarity">
    <text evidence="1 7">Belongs to the peptidase S10 family.</text>
</comment>
<protein>
    <recommendedName>
        <fullName evidence="7">Carboxypeptidase</fullName>
        <ecNumber evidence="7">3.4.16.-</ecNumber>
    </recommendedName>
</protein>
<evidence type="ECO:0000256" key="8">
    <source>
        <dbReference type="SAM" id="MobiDB-lite"/>
    </source>
</evidence>
<dbReference type="PROSITE" id="PS00131">
    <property type="entry name" value="CARBOXYPEPT_SER_SER"/>
    <property type="match status" value="1"/>
</dbReference>
<dbReference type="EMBL" id="QXFV01000135">
    <property type="protein sequence ID" value="KAE9049121.1"/>
    <property type="molecule type" value="Genomic_DNA"/>
</dbReference>
<evidence type="ECO:0000256" key="7">
    <source>
        <dbReference type="RuleBase" id="RU361156"/>
    </source>
</evidence>
<dbReference type="InterPro" id="IPR029058">
    <property type="entry name" value="AB_hydrolase_fold"/>
</dbReference>
<dbReference type="GO" id="GO:0006508">
    <property type="term" value="P:proteolysis"/>
    <property type="evidence" value="ECO:0007669"/>
    <property type="project" value="UniProtKB-KW"/>
</dbReference>
<dbReference type="PANTHER" id="PTHR11802">
    <property type="entry name" value="SERINE PROTEASE FAMILY S10 SERINE CARBOXYPEPTIDASE"/>
    <property type="match status" value="1"/>
</dbReference>
<dbReference type="InterPro" id="IPR001563">
    <property type="entry name" value="Peptidase_S10"/>
</dbReference>
<feature type="region of interest" description="Disordered" evidence="8">
    <location>
        <begin position="63"/>
        <end position="84"/>
    </location>
</feature>